<keyword evidence="1" id="KW-1133">Transmembrane helix</keyword>
<proteinExistence type="predicted"/>
<dbReference type="Proteomes" id="UP000677054">
    <property type="component" value="Unassembled WGS sequence"/>
</dbReference>
<reference evidence="2" key="1">
    <citation type="submission" date="2020-11" db="EMBL/GenBank/DDBJ databases">
        <authorList>
            <person name="Tran Van P."/>
        </authorList>
    </citation>
    <scope>NUCLEOTIDE SEQUENCE</scope>
</reference>
<keyword evidence="1" id="KW-0812">Transmembrane</keyword>
<dbReference type="AlphaFoldDB" id="A0A7R9FPL5"/>
<accession>A0A7R9FPL5</accession>
<protein>
    <submittedName>
        <fullName evidence="2">Uncharacterized protein</fullName>
    </submittedName>
</protein>
<keyword evidence="1" id="KW-0472">Membrane</keyword>
<keyword evidence="3" id="KW-1185">Reference proteome</keyword>
<organism evidence="2">
    <name type="scientific">Darwinula stevensoni</name>
    <dbReference type="NCBI Taxonomy" id="69355"/>
    <lineage>
        <taxon>Eukaryota</taxon>
        <taxon>Metazoa</taxon>
        <taxon>Ecdysozoa</taxon>
        <taxon>Arthropoda</taxon>
        <taxon>Crustacea</taxon>
        <taxon>Oligostraca</taxon>
        <taxon>Ostracoda</taxon>
        <taxon>Podocopa</taxon>
        <taxon>Podocopida</taxon>
        <taxon>Darwinulocopina</taxon>
        <taxon>Darwinuloidea</taxon>
        <taxon>Darwinulidae</taxon>
        <taxon>Darwinula</taxon>
    </lineage>
</organism>
<dbReference type="EMBL" id="LR902206">
    <property type="protein sequence ID" value="CAD7250165.1"/>
    <property type="molecule type" value="Genomic_DNA"/>
</dbReference>
<sequence length="197" mass="21661">MSEKENPFALNMYAIQRQESAFSQALVDSQMVHDIPPQGYDTIIDRQRTNGPEQVEGEGAGNSQLMCYVCQPSLVGDSKSQEEAFKVVTKLVQDFPGEKIGLCEQFNARNATFQKLCKDDRSVAVCLDISNGRIWKARGCGKQDQGKNLECGRSGSVQTCMCDDDRCNMVNAAISNTVSFLLVPVLIAIGFSLSMFP</sequence>
<name>A0A7R9FPL5_9CRUS</name>
<evidence type="ECO:0000313" key="3">
    <source>
        <dbReference type="Proteomes" id="UP000677054"/>
    </source>
</evidence>
<gene>
    <name evidence="2" type="ORF">DSTB1V02_LOCUS9948</name>
</gene>
<evidence type="ECO:0000313" key="2">
    <source>
        <dbReference type="EMBL" id="CAD7250165.1"/>
    </source>
</evidence>
<feature type="transmembrane region" description="Helical" evidence="1">
    <location>
        <begin position="177"/>
        <end position="196"/>
    </location>
</feature>
<evidence type="ECO:0000256" key="1">
    <source>
        <dbReference type="SAM" id="Phobius"/>
    </source>
</evidence>
<dbReference type="EMBL" id="CAJPEV010002689">
    <property type="protein sequence ID" value="CAG0897757.1"/>
    <property type="molecule type" value="Genomic_DNA"/>
</dbReference>